<comment type="caution">
    <text evidence="3">The sequence shown here is derived from an EMBL/GenBank/DDBJ whole genome shotgun (WGS) entry which is preliminary data.</text>
</comment>
<feature type="compositionally biased region" description="Polar residues" evidence="1">
    <location>
        <begin position="283"/>
        <end position="318"/>
    </location>
</feature>
<protein>
    <recommendedName>
        <fullName evidence="2">USP8 dimerisation domain-containing protein</fullName>
    </recommendedName>
</protein>
<accession>A0A4Q2DW97</accession>
<name>A0A4Q2DW97_9AGAR</name>
<sequence length="414" mass="47043">MNQSSGQHPSISIHRRPATIPELAERALVDLSDDKAKLKDYLRIAEKYRKEGKELIKHGDLEAAFVLLAKAATLVLEKLPKHRDYYTLLNDEQQNNLALNGQEILDQLGELKKALLERYEQWQRLHPDGEDQELTPNAKLHSPLDDRDDPSPTRTEMDFSRLTLEDVRLRDQSKRAAEEANRWRTQREEAERRDTEIRDNKRAAAVAAARQAAHAPAAYGSQHTTVISDPNARHHTQPDEIRRRESEDMKRRAEQTQRGHPGDTMMRRQQAADEQARAIRHNMVTSTTPAGIPISSMNTPTPTSSFYQQQTPLYTPQGSHPPVTYPYPGGSGPAVMPLENPSSYEGDSTDSESVRYDRDFQRRMARHRSPSRAPVYNNNDITTSRQVTDRLSNSYVSSSAKTGILPFTQFDVHP</sequence>
<evidence type="ECO:0000313" key="3">
    <source>
        <dbReference type="EMBL" id="RXW24599.1"/>
    </source>
</evidence>
<feature type="compositionally biased region" description="Basic and acidic residues" evidence="1">
    <location>
        <begin position="236"/>
        <end position="261"/>
    </location>
</feature>
<feature type="region of interest" description="Disordered" evidence="1">
    <location>
        <begin position="172"/>
        <end position="335"/>
    </location>
</feature>
<feature type="region of interest" description="Disordered" evidence="1">
    <location>
        <begin position="126"/>
        <end position="160"/>
    </location>
</feature>
<organism evidence="3 4">
    <name type="scientific">Candolleomyces aberdarensis</name>
    <dbReference type="NCBI Taxonomy" id="2316362"/>
    <lineage>
        <taxon>Eukaryota</taxon>
        <taxon>Fungi</taxon>
        <taxon>Dikarya</taxon>
        <taxon>Basidiomycota</taxon>
        <taxon>Agaricomycotina</taxon>
        <taxon>Agaricomycetes</taxon>
        <taxon>Agaricomycetidae</taxon>
        <taxon>Agaricales</taxon>
        <taxon>Agaricineae</taxon>
        <taxon>Psathyrellaceae</taxon>
        <taxon>Candolleomyces</taxon>
    </lineage>
</organism>
<dbReference type="Gene3D" id="1.20.58.80">
    <property type="entry name" value="Phosphotransferase system, lactose/cellobiose-type IIA subunit"/>
    <property type="match status" value="1"/>
</dbReference>
<keyword evidence="4" id="KW-1185">Reference proteome</keyword>
<dbReference type="OrthoDB" id="3640at2759"/>
<dbReference type="Proteomes" id="UP000290288">
    <property type="component" value="Unassembled WGS sequence"/>
</dbReference>
<feature type="compositionally biased region" description="Low complexity" evidence="1">
    <location>
        <begin position="203"/>
        <end position="218"/>
    </location>
</feature>
<dbReference type="STRING" id="2316362.A0A4Q2DW97"/>
<dbReference type="AlphaFoldDB" id="A0A4Q2DW97"/>
<dbReference type="EMBL" id="SDEE01000016">
    <property type="protein sequence ID" value="RXW24599.1"/>
    <property type="molecule type" value="Genomic_DNA"/>
</dbReference>
<dbReference type="PANTHER" id="PTHR12947">
    <property type="entry name" value="AMSH-LIKE PROTEASE"/>
    <property type="match status" value="1"/>
</dbReference>
<feature type="compositionally biased region" description="Basic and acidic residues" evidence="1">
    <location>
        <begin position="172"/>
        <end position="202"/>
    </location>
</feature>
<reference evidence="3 4" key="1">
    <citation type="submission" date="2019-01" db="EMBL/GenBank/DDBJ databases">
        <title>Draft genome sequence of Psathyrella aberdarensis IHI B618.</title>
        <authorList>
            <person name="Buettner E."/>
            <person name="Kellner H."/>
        </authorList>
    </citation>
    <scope>NUCLEOTIDE SEQUENCE [LARGE SCALE GENOMIC DNA]</scope>
    <source>
        <strain evidence="3 4">IHI B618</strain>
    </source>
</reference>
<dbReference type="SUPFAM" id="SSF140856">
    <property type="entry name" value="USP8 N-terminal domain-like"/>
    <property type="match status" value="1"/>
</dbReference>
<feature type="compositionally biased region" description="Basic and acidic residues" evidence="1">
    <location>
        <begin position="142"/>
        <end position="160"/>
    </location>
</feature>
<evidence type="ECO:0000259" key="2">
    <source>
        <dbReference type="Pfam" id="PF08969"/>
    </source>
</evidence>
<evidence type="ECO:0000256" key="1">
    <source>
        <dbReference type="SAM" id="MobiDB-lite"/>
    </source>
</evidence>
<gene>
    <name evidence="3" type="ORF">EST38_g1203</name>
</gene>
<dbReference type="Pfam" id="PF08969">
    <property type="entry name" value="USP8_dimer"/>
    <property type="match status" value="1"/>
</dbReference>
<proteinExistence type="predicted"/>
<feature type="domain" description="USP8 dimerisation" evidence="2">
    <location>
        <begin position="24"/>
        <end position="121"/>
    </location>
</feature>
<dbReference type="InterPro" id="IPR015063">
    <property type="entry name" value="USP8_dimer"/>
</dbReference>
<evidence type="ECO:0000313" key="4">
    <source>
        <dbReference type="Proteomes" id="UP000290288"/>
    </source>
</evidence>